<feature type="transmembrane region" description="Helical" evidence="2">
    <location>
        <begin position="6"/>
        <end position="24"/>
    </location>
</feature>
<dbReference type="EMBL" id="BAABFR010000017">
    <property type="protein sequence ID" value="GAA4388983.1"/>
    <property type="molecule type" value="Genomic_DNA"/>
</dbReference>
<gene>
    <name evidence="3" type="ORF">GCM10023147_15160</name>
</gene>
<reference evidence="4" key="1">
    <citation type="journal article" date="2019" name="Int. J. Syst. Evol. Microbiol.">
        <title>The Global Catalogue of Microorganisms (GCM) 10K type strain sequencing project: providing services to taxonomists for standard genome sequencing and annotation.</title>
        <authorList>
            <consortium name="The Broad Institute Genomics Platform"/>
            <consortium name="The Broad Institute Genome Sequencing Center for Infectious Disease"/>
            <person name="Wu L."/>
            <person name="Ma J."/>
        </authorList>
    </citation>
    <scope>NUCLEOTIDE SEQUENCE [LARGE SCALE GENOMIC DNA]</scope>
    <source>
        <strain evidence="4">JCM 17688</strain>
    </source>
</reference>
<comment type="caution">
    <text evidence="3">The sequence shown here is derived from an EMBL/GenBank/DDBJ whole genome shotgun (WGS) entry which is preliminary data.</text>
</comment>
<keyword evidence="4" id="KW-1185">Reference proteome</keyword>
<name>A0ABP8JDV8_9ACTN</name>
<organism evidence="3 4">
    <name type="scientific">Tsukamurella soli</name>
    <dbReference type="NCBI Taxonomy" id="644556"/>
    <lineage>
        <taxon>Bacteria</taxon>
        <taxon>Bacillati</taxon>
        <taxon>Actinomycetota</taxon>
        <taxon>Actinomycetes</taxon>
        <taxon>Mycobacteriales</taxon>
        <taxon>Tsukamurellaceae</taxon>
        <taxon>Tsukamurella</taxon>
    </lineage>
</organism>
<evidence type="ECO:0000313" key="4">
    <source>
        <dbReference type="Proteomes" id="UP001500635"/>
    </source>
</evidence>
<keyword evidence="2" id="KW-1133">Transmembrane helix</keyword>
<dbReference type="RefSeq" id="WP_344993185.1">
    <property type="nucleotide sequence ID" value="NZ_BAABFR010000017.1"/>
</dbReference>
<keyword evidence="2" id="KW-0812">Transmembrane</keyword>
<protein>
    <submittedName>
        <fullName evidence="3">Uncharacterized protein</fullName>
    </submittedName>
</protein>
<accession>A0ABP8JDV8</accession>
<dbReference type="Proteomes" id="UP001500635">
    <property type="component" value="Unassembled WGS sequence"/>
</dbReference>
<evidence type="ECO:0000313" key="3">
    <source>
        <dbReference type="EMBL" id="GAA4388983.1"/>
    </source>
</evidence>
<evidence type="ECO:0000256" key="1">
    <source>
        <dbReference type="SAM" id="MobiDB-lite"/>
    </source>
</evidence>
<keyword evidence="2" id="KW-0472">Membrane</keyword>
<feature type="region of interest" description="Disordered" evidence="1">
    <location>
        <begin position="140"/>
        <end position="159"/>
    </location>
</feature>
<evidence type="ECO:0000256" key="2">
    <source>
        <dbReference type="SAM" id="Phobius"/>
    </source>
</evidence>
<proteinExistence type="predicted"/>
<sequence length="171" mass="18979">MTAQVWVTLVAAAGVALIAAVTLTQKHRADNRRERWARFQWAIAATHSDRPLEQIDGWTVALDLTRSPLATSSESMLVRYVATGGQPCILDSRADRRQTMTTSQQTTADTHAMTIRRMAARVSIEATRRLKEPVPQQLLDFADGKTDDPGPLPTGTSSRWRGLLVRCGLRR</sequence>